<feature type="compositionally biased region" description="Basic and acidic residues" evidence="1">
    <location>
        <begin position="185"/>
        <end position="200"/>
    </location>
</feature>
<keyword evidence="4" id="KW-1185">Reference proteome</keyword>
<organism evidence="3 4">
    <name type="scientific">Catenuloplanes nepalensis</name>
    <dbReference type="NCBI Taxonomy" id="587533"/>
    <lineage>
        <taxon>Bacteria</taxon>
        <taxon>Bacillati</taxon>
        <taxon>Actinomycetota</taxon>
        <taxon>Actinomycetes</taxon>
        <taxon>Micromonosporales</taxon>
        <taxon>Micromonosporaceae</taxon>
        <taxon>Catenuloplanes</taxon>
    </lineage>
</organism>
<comment type="caution">
    <text evidence="3">The sequence shown here is derived from an EMBL/GenBank/DDBJ whole genome shotgun (WGS) entry which is preliminary data.</text>
</comment>
<reference evidence="3 4" key="1">
    <citation type="submission" date="2023-07" db="EMBL/GenBank/DDBJ databases">
        <title>Sequencing the genomes of 1000 actinobacteria strains.</title>
        <authorList>
            <person name="Klenk H.-P."/>
        </authorList>
    </citation>
    <scope>NUCLEOTIDE SEQUENCE [LARGE SCALE GENOMIC DNA]</scope>
    <source>
        <strain evidence="3 4">DSM 44710</strain>
    </source>
</reference>
<feature type="region of interest" description="Disordered" evidence="1">
    <location>
        <begin position="234"/>
        <end position="333"/>
    </location>
</feature>
<proteinExistence type="predicted"/>
<protein>
    <recommendedName>
        <fullName evidence="2">DUF222 domain-containing protein</fullName>
    </recommendedName>
</protein>
<evidence type="ECO:0000313" key="4">
    <source>
        <dbReference type="Proteomes" id="UP001240984"/>
    </source>
</evidence>
<gene>
    <name evidence="3" type="ORF">J2S43_005807</name>
</gene>
<feature type="domain" description="DUF222" evidence="2">
    <location>
        <begin position="45"/>
        <end position="281"/>
    </location>
</feature>
<feature type="compositionally biased region" description="Pro residues" evidence="1">
    <location>
        <begin position="285"/>
        <end position="294"/>
    </location>
</feature>
<dbReference type="Pfam" id="PF02720">
    <property type="entry name" value="DUF222"/>
    <property type="match status" value="1"/>
</dbReference>
<sequence length="333" mass="35369">MTDTHAIPGQIDPTSLLDALRDLRAAAVTCANTPNWAAPADEVLAAIAEAHAAQQAVTAILLHLIQQADIRCLSKIKRRAGTSTWLAEELHITVPAARRLAKRARQVCARPRLAAALRNGEVNAEQAGAIAHTVHDLPDTIDPARADAAESILIAEADRLDSWQLSRSGDRVLDLLDPAGIPARESARADREATRSEALAHRRLSVTPAPHGDGVRLTGLLDTRSAAVVEAALTRHGAPPTPTDPSSATPDARTASQRRADALVEVCRLSLGKGPSPAPDRRPDPAPAPSPPGMVIPLNSPHAHPTSRSARKRAKTQPRASGKNNRSRQPVRH</sequence>
<accession>A0ABT9N114</accession>
<dbReference type="EMBL" id="JAUSRA010000001">
    <property type="protein sequence ID" value="MDP9797295.1"/>
    <property type="molecule type" value="Genomic_DNA"/>
</dbReference>
<feature type="region of interest" description="Disordered" evidence="1">
    <location>
        <begin position="184"/>
        <end position="216"/>
    </location>
</feature>
<name>A0ABT9N114_9ACTN</name>
<evidence type="ECO:0000313" key="3">
    <source>
        <dbReference type="EMBL" id="MDP9797295.1"/>
    </source>
</evidence>
<dbReference type="InterPro" id="IPR003870">
    <property type="entry name" value="DUF222"/>
</dbReference>
<dbReference type="Proteomes" id="UP001240984">
    <property type="component" value="Unassembled WGS sequence"/>
</dbReference>
<evidence type="ECO:0000259" key="2">
    <source>
        <dbReference type="Pfam" id="PF02720"/>
    </source>
</evidence>
<dbReference type="RefSeq" id="WP_306834517.1">
    <property type="nucleotide sequence ID" value="NZ_JAUSRA010000001.1"/>
</dbReference>
<evidence type="ECO:0000256" key="1">
    <source>
        <dbReference type="SAM" id="MobiDB-lite"/>
    </source>
</evidence>